<dbReference type="Proteomes" id="UP001642540">
    <property type="component" value="Unassembled WGS sequence"/>
</dbReference>
<keyword evidence="3" id="KW-1185">Reference proteome</keyword>
<feature type="transmembrane region" description="Helical" evidence="1">
    <location>
        <begin position="142"/>
        <end position="165"/>
    </location>
</feature>
<evidence type="ECO:0000313" key="3">
    <source>
        <dbReference type="Proteomes" id="UP001642540"/>
    </source>
</evidence>
<dbReference type="EMBL" id="CAXLJM020000030">
    <property type="protein sequence ID" value="CAL8098131.1"/>
    <property type="molecule type" value="Genomic_DNA"/>
</dbReference>
<organism evidence="2 3">
    <name type="scientific">Orchesella dallaii</name>
    <dbReference type="NCBI Taxonomy" id="48710"/>
    <lineage>
        <taxon>Eukaryota</taxon>
        <taxon>Metazoa</taxon>
        <taxon>Ecdysozoa</taxon>
        <taxon>Arthropoda</taxon>
        <taxon>Hexapoda</taxon>
        <taxon>Collembola</taxon>
        <taxon>Entomobryomorpha</taxon>
        <taxon>Entomobryoidea</taxon>
        <taxon>Orchesellidae</taxon>
        <taxon>Orchesellinae</taxon>
        <taxon>Orchesella</taxon>
    </lineage>
</organism>
<feature type="transmembrane region" description="Helical" evidence="1">
    <location>
        <begin position="171"/>
        <end position="194"/>
    </location>
</feature>
<feature type="transmembrane region" description="Helical" evidence="1">
    <location>
        <begin position="25"/>
        <end position="47"/>
    </location>
</feature>
<keyword evidence="1" id="KW-1133">Transmembrane helix</keyword>
<comment type="caution">
    <text evidence="2">The sequence shown here is derived from an EMBL/GenBank/DDBJ whole genome shotgun (WGS) entry which is preliminary data.</text>
</comment>
<proteinExistence type="predicted"/>
<keyword evidence="1" id="KW-0812">Transmembrane</keyword>
<sequence length="262" mass="29870">MLTITRSSLKVTCVKNKSKDKAHRLISLLSYTFIAFPILGGLLPIVAEDDVTTHIFKSIFPPLKNPILRRVLAGICQGFVVAIGAIICLQVLIIYIVFVIEPEKLLRSAITPPKSNSRNGFRSKIIIYRQLTILRYLKYDTFILYGPGLLFVGVNLVIFSVFFTIRRVFPLPLAMPIAVIGLVTACIFNVLVYFSTKMDSDSENFHRNWKRCNLSRAERKILNSCWQTLAFPIGIFTFYKKHTLPFIWNIIIDQVSNLLINL</sequence>
<feature type="transmembrane region" description="Helical" evidence="1">
    <location>
        <begin position="67"/>
        <end position="100"/>
    </location>
</feature>
<evidence type="ECO:0000313" key="2">
    <source>
        <dbReference type="EMBL" id="CAL8098131.1"/>
    </source>
</evidence>
<evidence type="ECO:0000256" key="1">
    <source>
        <dbReference type="SAM" id="Phobius"/>
    </source>
</evidence>
<keyword evidence="1" id="KW-0472">Membrane</keyword>
<reference evidence="2 3" key="1">
    <citation type="submission" date="2024-08" db="EMBL/GenBank/DDBJ databases">
        <authorList>
            <person name="Cucini C."/>
            <person name="Frati F."/>
        </authorList>
    </citation>
    <scope>NUCLEOTIDE SEQUENCE [LARGE SCALE GENOMIC DNA]</scope>
</reference>
<name>A0ABP1QEN5_9HEXA</name>
<gene>
    <name evidence="2" type="ORF">ODALV1_LOCUS9837</name>
</gene>
<accession>A0ABP1QEN5</accession>
<protein>
    <submittedName>
        <fullName evidence="2">Uncharacterized protein</fullName>
    </submittedName>
</protein>